<evidence type="ECO:0000256" key="8">
    <source>
        <dbReference type="ARBA" id="ARBA00023273"/>
    </source>
</evidence>
<dbReference type="PANTHER" id="PTHR13720">
    <property type="entry name" value="WD-40 REPEAT PROTEIN"/>
    <property type="match status" value="1"/>
</dbReference>
<dbReference type="InterPro" id="IPR015943">
    <property type="entry name" value="WD40/YVTN_repeat-like_dom_sf"/>
</dbReference>
<evidence type="ECO:0000256" key="7">
    <source>
        <dbReference type="ARBA" id="ARBA00023069"/>
    </source>
</evidence>
<comment type="similarity">
    <text evidence="9">Belongs to the CFAP52 family.</text>
</comment>
<protein>
    <recommendedName>
        <fullName evidence="10">Cilia- and flagella-associated protein 52</fullName>
    </recommendedName>
</protein>
<dbReference type="PROSITE" id="PS50294">
    <property type="entry name" value="WD_REPEATS_REGION"/>
    <property type="match status" value="3"/>
</dbReference>
<keyword evidence="6" id="KW-0282">Flagellum</keyword>
<keyword evidence="4 13" id="KW-0853">WD repeat</keyword>
<name>A0A1J1I5Q1_9DIPT</name>
<feature type="repeat" description="WD" evidence="13">
    <location>
        <begin position="579"/>
        <end position="620"/>
    </location>
</feature>
<accession>A0A1J1I5Q1</accession>
<keyword evidence="5" id="KW-0677">Repeat</keyword>
<evidence type="ECO:0000256" key="10">
    <source>
        <dbReference type="ARBA" id="ARBA00029552"/>
    </source>
</evidence>
<evidence type="ECO:0000256" key="14">
    <source>
        <dbReference type="SAM" id="MobiDB-lite"/>
    </source>
</evidence>
<keyword evidence="3" id="KW-0963">Cytoplasm</keyword>
<dbReference type="PANTHER" id="PTHR13720:SF14">
    <property type="entry name" value="CILIA- AND FLAGELLA-ASSOCIATED PROTEIN 52"/>
    <property type="match status" value="1"/>
</dbReference>
<evidence type="ECO:0000256" key="1">
    <source>
        <dbReference type="ARBA" id="ARBA00004230"/>
    </source>
</evidence>
<evidence type="ECO:0000256" key="6">
    <source>
        <dbReference type="ARBA" id="ARBA00022846"/>
    </source>
</evidence>
<evidence type="ECO:0000313" key="16">
    <source>
        <dbReference type="Proteomes" id="UP000183832"/>
    </source>
</evidence>
<evidence type="ECO:0000256" key="13">
    <source>
        <dbReference type="PROSITE-ProRule" id="PRU00221"/>
    </source>
</evidence>
<dbReference type="SMART" id="SM00320">
    <property type="entry name" value="WD40"/>
    <property type="match status" value="10"/>
</dbReference>
<dbReference type="GO" id="GO:0031514">
    <property type="term" value="C:motile cilium"/>
    <property type="evidence" value="ECO:0007669"/>
    <property type="project" value="UniProtKB-SubCell"/>
</dbReference>
<evidence type="ECO:0000256" key="5">
    <source>
        <dbReference type="ARBA" id="ARBA00022737"/>
    </source>
</evidence>
<dbReference type="InterPro" id="IPR050630">
    <property type="entry name" value="WD_repeat_EMAP"/>
</dbReference>
<evidence type="ECO:0000256" key="2">
    <source>
        <dbReference type="ARBA" id="ARBA00004496"/>
    </source>
</evidence>
<evidence type="ECO:0000256" key="4">
    <source>
        <dbReference type="ARBA" id="ARBA00022574"/>
    </source>
</evidence>
<feature type="repeat" description="WD" evidence="13">
    <location>
        <begin position="495"/>
        <end position="528"/>
    </location>
</feature>
<feature type="repeat" description="WD" evidence="13">
    <location>
        <begin position="621"/>
        <end position="654"/>
    </location>
</feature>
<evidence type="ECO:0000256" key="3">
    <source>
        <dbReference type="ARBA" id="ARBA00022490"/>
    </source>
</evidence>
<dbReference type="Proteomes" id="UP000183832">
    <property type="component" value="Unassembled WGS sequence"/>
</dbReference>
<dbReference type="InterPro" id="IPR001680">
    <property type="entry name" value="WD40_rpt"/>
</dbReference>
<evidence type="ECO:0000313" key="15">
    <source>
        <dbReference type="EMBL" id="CRK95621.1"/>
    </source>
</evidence>
<keyword evidence="8" id="KW-0966">Cell projection</keyword>
<feature type="region of interest" description="Disordered" evidence="14">
    <location>
        <begin position="695"/>
        <end position="722"/>
    </location>
</feature>
<feature type="repeat" description="WD" evidence="13">
    <location>
        <begin position="451"/>
        <end position="492"/>
    </location>
</feature>
<dbReference type="Pfam" id="PF00400">
    <property type="entry name" value="WD40"/>
    <property type="match status" value="4"/>
</dbReference>
<gene>
    <name evidence="15" type="ORF">CLUMA_CG009079</name>
</gene>
<dbReference type="PROSITE" id="PS50082">
    <property type="entry name" value="WD_REPEATS_2"/>
    <property type="match status" value="4"/>
</dbReference>
<evidence type="ECO:0000256" key="9">
    <source>
        <dbReference type="ARBA" id="ARBA00029456"/>
    </source>
</evidence>
<dbReference type="PROSITE" id="PS00678">
    <property type="entry name" value="WD_REPEATS_1"/>
    <property type="match status" value="1"/>
</dbReference>
<dbReference type="InterPro" id="IPR019775">
    <property type="entry name" value="WD40_repeat_CS"/>
</dbReference>
<dbReference type="Gene3D" id="2.130.10.10">
    <property type="entry name" value="YVTN repeat-like/Quinoprotein amine dehydrogenase"/>
    <property type="match status" value="3"/>
</dbReference>
<reference evidence="15 16" key="1">
    <citation type="submission" date="2015-04" db="EMBL/GenBank/DDBJ databases">
        <authorList>
            <person name="Syromyatnikov M.Y."/>
            <person name="Popov V.N."/>
        </authorList>
    </citation>
    <scope>NUCLEOTIDE SEQUENCE [LARGE SCALE GENOMIC DNA]</scope>
</reference>
<dbReference type="AlphaFoldDB" id="A0A1J1I5Q1"/>
<sequence>MQDDVESIDLSPEIQELSIIQIFGYDGKIPLKVHPDQEHMIFVIGNKISILNIKSNKQEFLSGHTHKISAFEVSVTGRLIASGQVNHMGFRANLIVWDWAKRCEILRHEIHKVRVQDLTFSSDEDHVISLGGKDCGMIIVWNIEKNMAVCGQMAARETTGEAVIIGGMHRQSRIFISGGSQNLRLWKLDSITRRISAQDVAVGKLRRDFTCMKVDARDEIMYVGTKSGDVVKIYLNCNDNSSSNTSDKIPILLGCFARHNPKKPFGKDCEKFENGVRDLLILPSGQLIIGAGDGSVEIVEERNCKFKDYPSPTWPNFKVLKRTKVFGVISSLQLLKNELLLIGTENCEMYSIPLKTFDGNQMKLLKTCHTSRVNDIAFPYQFNSCFATASYESIRIWSSTKKVELLRIVVPNFESKSVIFSRDGKSIVSAWNDGIIRAFTPLTGKLMYAIPNAHNKGCTAVALTSNGKTLVSGGVEGQVRVWKIEPEKQSLIGVLKEHFGPISTVDINKFDTEVISASSDGSCIIWDLPRLSRKHVLFANTQFTAAQYFPTAVQILTSGTDRSISYWEVYDGSLVREKEGSKNGPINCLALNSTGEYFVSSGNDCIVKLWNYESGDIVAQGFGHAGIVTACKYSPDSKFLVTGGSDGAVFIWKIPEEFHIDSEVKLEKSIKKVDTHLKQPEQIREIGSRRSSRMSSLVTNCPPVDAKKQPNMHPKINANMLT</sequence>
<dbReference type="GO" id="GO:0005930">
    <property type="term" value="C:axoneme"/>
    <property type="evidence" value="ECO:0007669"/>
    <property type="project" value="UniProtKB-ARBA"/>
</dbReference>
<comment type="function">
    <text evidence="11">Microtubule inner protein (MIP) part of the dynein-decorated doublet microtubules (DMTs) in cilia axoneme. Important for proper ciliary and flagellar beating. May act in cooperation with CFAP45 and axonemal dynein subunit DNAH11. May play a role in cell growth and/or survival.</text>
</comment>
<dbReference type="FunFam" id="2.130.10.10:FF:001320">
    <property type="entry name" value="Predicted protein"/>
    <property type="match status" value="1"/>
</dbReference>
<evidence type="ECO:0000256" key="12">
    <source>
        <dbReference type="ARBA" id="ARBA00047117"/>
    </source>
</evidence>
<dbReference type="EMBL" id="CVRI01000042">
    <property type="protein sequence ID" value="CRK95621.1"/>
    <property type="molecule type" value="Genomic_DNA"/>
</dbReference>
<dbReference type="SUPFAM" id="SSF50978">
    <property type="entry name" value="WD40 repeat-like"/>
    <property type="match status" value="2"/>
</dbReference>
<keyword evidence="7" id="KW-0969">Cilium</keyword>
<evidence type="ECO:0000256" key="11">
    <source>
        <dbReference type="ARBA" id="ARBA00046056"/>
    </source>
</evidence>
<dbReference type="STRING" id="568069.A0A1J1I5Q1"/>
<proteinExistence type="inferred from homology"/>
<comment type="subcellular location">
    <subcellularLocation>
        <location evidence="1">Cell projection</location>
        <location evidence="1">Cilium</location>
        <location evidence="1">Flagellum</location>
    </subcellularLocation>
    <subcellularLocation>
        <location evidence="2">Cytoplasm</location>
    </subcellularLocation>
</comment>
<organism evidence="15 16">
    <name type="scientific">Clunio marinus</name>
    <dbReference type="NCBI Taxonomy" id="568069"/>
    <lineage>
        <taxon>Eukaryota</taxon>
        <taxon>Metazoa</taxon>
        <taxon>Ecdysozoa</taxon>
        <taxon>Arthropoda</taxon>
        <taxon>Hexapoda</taxon>
        <taxon>Insecta</taxon>
        <taxon>Pterygota</taxon>
        <taxon>Neoptera</taxon>
        <taxon>Endopterygota</taxon>
        <taxon>Diptera</taxon>
        <taxon>Nematocera</taxon>
        <taxon>Chironomoidea</taxon>
        <taxon>Chironomidae</taxon>
        <taxon>Clunio</taxon>
    </lineage>
</organism>
<keyword evidence="16" id="KW-1185">Reference proteome</keyword>
<dbReference type="InterPro" id="IPR036322">
    <property type="entry name" value="WD40_repeat_dom_sf"/>
</dbReference>
<comment type="subunit">
    <text evidence="12">Microtubule inner protein component of sperm flagellar doublet microtubules. Interacts with BRCA2. Interacts with the CCT chaperonin complex. Interacts with HSP70. Interacts with AK8. Interacts with CFAP45. Interacts with DNAI1. Interacts with IQDC.</text>
</comment>
<dbReference type="OrthoDB" id="6252103at2759"/>
<dbReference type="CDD" id="cd00200">
    <property type="entry name" value="WD40"/>
    <property type="match status" value="1"/>
</dbReference>